<evidence type="ECO:0000256" key="3">
    <source>
        <dbReference type="ARBA" id="ARBA00022801"/>
    </source>
</evidence>
<dbReference type="AlphaFoldDB" id="A0A0H3G147"/>
<evidence type="ECO:0000256" key="1">
    <source>
        <dbReference type="ARBA" id="ARBA00011063"/>
    </source>
</evidence>
<evidence type="ECO:0000256" key="5">
    <source>
        <dbReference type="PIRSR" id="PIRSR617867-1"/>
    </source>
</evidence>
<keyword evidence="4" id="KW-0904">Protein phosphatase</keyword>
<dbReference type="EC" id="3.1.3.48" evidence="2"/>
<gene>
    <name evidence="7" type="ordered locus">Zmob_0690</name>
</gene>
<dbReference type="GO" id="GO:0004725">
    <property type="term" value="F:protein tyrosine phosphatase activity"/>
    <property type="evidence" value="ECO:0007669"/>
    <property type="project" value="UniProtKB-EC"/>
</dbReference>
<dbReference type="PRINTS" id="PR00719">
    <property type="entry name" value="LMWPTPASE"/>
</dbReference>
<organism evidence="7 8">
    <name type="scientific">Zymomonas mobilis subsp. mobilis (strain ATCC 10988 / DSM 424 / LMG 404 / NCIMB 8938 / NRRL B-806 / ZM1)</name>
    <dbReference type="NCBI Taxonomy" id="555217"/>
    <lineage>
        <taxon>Bacteria</taxon>
        <taxon>Pseudomonadati</taxon>
        <taxon>Pseudomonadota</taxon>
        <taxon>Alphaproteobacteria</taxon>
        <taxon>Sphingomonadales</taxon>
        <taxon>Zymomonadaceae</taxon>
        <taxon>Zymomonas</taxon>
    </lineage>
</organism>
<dbReference type="EMBL" id="CP002850">
    <property type="protein sequence ID" value="AEH62532.1"/>
    <property type="molecule type" value="Genomic_DNA"/>
</dbReference>
<feature type="active site" evidence="5">
    <location>
        <position position="17"/>
    </location>
</feature>
<dbReference type="SUPFAM" id="SSF52788">
    <property type="entry name" value="Phosphotyrosine protein phosphatases I"/>
    <property type="match status" value="1"/>
</dbReference>
<feature type="active site" description="Nucleophile" evidence="5">
    <location>
        <position position="11"/>
    </location>
</feature>
<evidence type="ECO:0000256" key="4">
    <source>
        <dbReference type="ARBA" id="ARBA00022912"/>
    </source>
</evidence>
<dbReference type="Pfam" id="PF01451">
    <property type="entry name" value="LMWPc"/>
    <property type="match status" value="1"/>
</dbReference>
<evidence type="ECO:0000259" key="6">
    <source>
        <dbReference type="SMART" id="SM00226"/>
    </source>
</evidence>
<comment type="similarity">
    <text evidence="1">Belongs to the low molecular weight phosphotyrosine protein phosphatase family.</text>
</comment>
<accession>A0A0H3G147</accession>
<evidence type="ECO:0000313" key="7">
    <source>
        <dbReference type="EMBL" id="AEH62532.1"/>
    </source>
</evidence>
<dbReference type="InterPro" id="IPR023485">
    <property type="entry name" value="Ptyr_pPase"/>
</dbReference>
<feature type="domain" description="Phosphotyrosine protein phosphatase I" evidence="6">
    <location>
        <begin position="5"/>
        <end position="152"/>
    </location>
</feature>
<feature type="active site" description="Proton donor" evidence="5">
    <location>
        <position position="126"/>
    </location>
</feature>
<keyword evidence="3" id="KW-0378">Hydrolase</keyword>
<dbReference type="CDD" id="cd16343">
    <property type="entry name" value="LMWPTP"/>
    <property type="match status" value="1"/>
</dbReference>
<dbReference type="Proteomes" id="UP000001494">
    <property type="component" value="Chromosome"/>
</dbReference>
<dbReference type="RefSeq" id="WP_011240104.1">
    <property type="nucleotide sequence ID" value="NC_017262.1"/>
</dbReference>
<dbReference type="PANTHER" id="PTHR11717:SF7">
    <property type="entry name" value="LOW MOLECULAR WEIGHT PHOSPHOTYROSINE PROTEIN PHOSPHATASE"/>
    <property type="match status" value="1"/>
</dbReference>
<dbReference type="GeneID" id="79904614"/>
<proteinExistence type="inferred from homology"/>
<evidence type="ECO:0000256" key="2">
    <source>
        <dbReference type="ARBA" id="ARBA00013064"/>
    </source>
</evidence>
<evidence type="ECO:0000313" key="8">
    <source>
        <dbReference type="Proteomes" id="UP000001494"/>
    </source>
</evidence>
<protein>
    <recommendedName>
        <fullName evidence="2">protein-tyrosine-phosphatase</fullName>
        <ecNumber evidence="2">3.1.3.48</ecNumber>
    </recommendedName>
</protein>
<dbReference type="KEGG" id="zmm:Zmob_0690"/>
<dbReference type="PANTHER" id="PTHR11717">
    <property type="entry name" value="LOW MOLECULAR WEIGHT PROTEIN TYROSINE PHOSPHATASE"/>
    <property type="match status" value="1"/>
</dbReference>
<dbReference type="FunFam" id="3.40.50.2300:FF:000409">
    <property type="entry name" value="Low molecular weight phosphotyrosine protein phosphatase, putative"/>
    <property type="match status" value="1"/>
</dbReference>
<sequence>MTSTPTVLFVCLGNICRSPLAEGAFRDLAQQNGFKVKTDSAGTGDWHIGRAPDKRAQAAARNHGLDISDLRARQVSKQDFHLFDYIIAMDGKNLANLKRMQPKDGKAKLNLLLDYVAGKEGKSVADPYHGGADDFEKTWQDVSTGAKALLDYIENRNKA</sequence>
<dbReference type="HOGENOM" id="CLU_071415_2_2_5"/>
<dbReference type="InterPro" id="IPR050438">
    <property type="entry name" value="LMW_PTPase"/>
</dbReference>
<name>A0A0H3G147_ZYMMA</name>
<reference evidence="7 8" key="1">
    <citation type="journal article" date="2011" name="J. Bacteriol.">
        <title>Genome sequence of the ethanol-producing Zymomonas mobilis subsp. mobilis lectotype strain ATCC 10988.</title>
        <authorList>
            <person name="Pappas K.M."/>
            <person name="Kouvelis V.N."/>
            <person name="Saunders E."/>
            <person name="Brettin T.S."/>
            <person name="Bruce D."/>
            <person name="Detter C."/>
            <person name="Balakireva M."/>
            <person name="Han C.S."/>
            <person name="Savvakis G."/>
            <person name="Kyrpides N.C."/>
            <person name="Typas M.A."/>
        </authorList>
    </citation>
    <scope>NUCLEOTIDE SEQUENCE [LARGE SCALE GENOMIC DNA]</scope>
    <source>
        <strain evidence="8">ATCC 10988 / DSM 424 / CCUG 17860 / LMG 404 / NCIMB 8938 / NRRL B-806 / ZM1</strain>
    </source>
</reference>
<dbReference type="SMART" id="SM00226">
    <property type="entry name" value="LMWPc"/>
    <property type="match status" value="1"/>
</dbReference>
<dbReference type="Gene3D" id="3.40.50.2300">
    <property type="match status" value="1"/>
</dbReference>
<dbReference type="eggNOG" id="COG0394">
    <property type="taxonomic scope" value="Bacteria"/>
</dbReference>
<dbReference type="InterPro" id="IPR036196">
    <property type="entry name" value="Ptyr_pPase_sf"/>
</dbReference>
<dbReference type="InterPro" id="IPR017867">
    <property type="entry name" value="Tyr_phospatase_low_mol_wt"/>
</dbReference>
<dbReference type="OrthoDB" id="9784339at2"/>